<accession>S0FKV1</accession>
<evidence type="ECO:0000256" key="6">
    <source>
        <dbReference type="SAM" id="Phobius"/>
    </source>
</evidence>
<evidence type="ECO:0000313" key="8">
    <source>
        <dbReference type="Proteomes" id="UP000014155"/>
    </source>
</evidence>
<keyword evidence="6" id="KW-0812">Transmembrane</keyword>
<comment type="caution">
    <text evidence="7">The sequence shown here is derived from an EMBL/GenBank/DDBJ whole genome shotgun (WGS) entry which is preliminary data.</text>
</comment>
<dbReference type="GO" id="GO:0005886">
    <property type="term" value="C:plasma membrane"/>
    <property type="evidence" value="ECO:0007669"/>
    <property type="project" value="TreeGrafter"/>
</dbReference>
<evidence type="ECO:0000256" key="2">
    <source>
        <dbReference type="ARBA" id="ARBA00010199"/>
    </source>
</evidence>
<evidence type="ECO:0000256" key="5">
    <source>
        <dbReference type="ARBA" id="ARBA00031636"/>
    </source>
</evidence>
<comment type="similarity">
    <text evidence="2">Belongs to the multi antimicrobial extrusion (MATE) (TC 2.A.66.1) family.</text>
</comment>
<dbReference type="PANTHER" id="PTHR43298">
    <property type="entry name" value="MULTIDRUG RESISTANCE PROTEIN NORM-RELATED"/>
    <property type="match status" value="1"/>
</dbReference>
<dbReference type="GO" id="GO:0042910">
    <property type="term" value="F:xenobiotic transmembrane transporter activity"/>
    <property type="evidence" value="ECO:0007669"/>
    <property type="project" value="InterPro"/>
</dbReference>
<keyword evidence="4" id="KW-0813">Transport</keyword>
<evidence type="ECO:0000313" key="7">
    <source>
        <dbReference type="EMBL" id="EMS70936.1"/>
    </source>
</evidence>
<dbReference type="PATRIC" id="fig|1195236.3.peg.3500"/>
<feature type="transmembrane region" description="Helical" evidence="6">
    <location>
        <begin position="55"/>
        <end position="79"/>
    </location>
</feature>
<proteinExistence type="inferred from homology"/>
<evidence type="ECO:0000256" key="1">
    <source>
        <dbReference type="ARBA" id="ARBA00003408"/>
    </source>
</evidence>
<dbReference type="InterPro" id="IPR002528">
    <property type="entry name" value="MATE_fam"/>
</dbReference>
<feature type="transmembrane region" description="Helical" evidence="6">
    <location>
        <begin position="134"/>
        <end position="153"/>
    </location>
</feature>
<evidence type="ECO:0000256" key="4">
    <source>
        <dbReference type="ARBA" id="ARBA00022448"/>
    </source>
</evidence>
<dbReference type="eggNOG" id="COG0534">
    <property type="taxonomic scope" value="Bacteria"/>
</dbReference>
<gene>
    <name evidence="7" type="ORF">CTER_3277</name>
</gene>
<feature type="transmembrane region" description="Helical" evidence="6">
    <location>
        <begin position="165"/>
        <end position="187"/>
    </location>
</feature>
<keyword evidence="8" id="KW-1185">Reference proteome</keyword>
<dbReference type="GO" id="GO:0015297">
    <property type="term" value="F:antiporter activity"/>
    <property type="evidence" value="ECO:0007669"/>
    <property type="project" value="InterPro"/>
</dbReference>
<sequence length="214" mass="22789">MKKAVFGDKTFYYKLITLAIPVIMQNLITSSLAMVDSVMVGKLGNEPVAAVGIANQYGLLVFLIYAAIHSGAGIFIAQFWGKKDHENIGRVVNVGAALAAGVSLIFSFAGVLFPARIVGIFNTNPLVIELGSDFLRIFSFSFVFASVSFGISVNLRSIGKSAMPMVISGIALGINTLLNVVLIFGMWGFPAMGVKGSATATLISRVIEMGIFWL</sequence>
<dbReference type="RefSeq" id="WP_004627436.1">
    <property type="nucleotide sequence ID" value="NZ_AORV01000045.1"/>
</dbReference>
<protein>
    <recommendedName>
        <fullName evidence="3">Probable multidrug resistance protein NorM</fullName>
    </recommendedName>
    <alternativeName>
        <fullName evidence="5">Multidrug-efflux transporter</fullName>
    </alternativeName>
</protein>
<reference evidence="7 8" key="1">
    <citation type="journal article" date="2013" name="Genome Announc.">
        <title>Draft Genome Sequence of the Cellulolytic, Mesophilic, Anaerobic Bacterium Clostridium termitidis Strain CT1112 (DSM 5398).</title>
        <authorList>
            <person name="Lal S."/>
            <person name="Ramachandran U."/>
            <person name="Zhang X."/>
            <person name="Munir R."/>
            <person name="Sparling R."/>
            <person name="Levin D.B."/>
        </authorList>
    </citation>
    <scope>NUCLEOTIDE SEQUENCE [LARGE SCALE GENOMIC DNA]</scope>
    <source>
        <strain evidence="7 8">CT1112</strain>
    </source>
</reference>
<name>S0FKV1_RUMCE</name>
<dbReference type="AlphaFoldDB" id="S0FKV1"/>
<keyword evidence="6" id="KW-0472">Membrane</keyword>
<dbReference type="PANTHER" id="PTHR43298:SF2">
    <property type="entry name" value="FMN_FAD EXPORTER YEEO-RELATED"/>
    <property type="match status" value="1"/>
</dbReference>
<dbReference type="InterPro" id="IPR050222">
    <property type="entry name" value="MATE_MdtK"/>
</dbReference>
<feature type="transmembrane region" description="Helical" evidence="6">
    <location>
        <begin position="12"/>
        <end position="35"/>
    </location>
</feature>
<dbReference type="STRING" id="1195236.CTER_3277"/>
<evidence type="ECO:0000256" key="3">
    <source>
        <dbReference type="ARBA" id="ARBA00020268"/>
    </source>
</evidence>
<organism evidence="7 8">
    <name type="scientific">Ruminiclostridium cellobioparum subsp. termitidis CT1112</name>
    <dbReference type="NCBI Taxonomy" id="1195236"/>
    <lineage>
        <taxon>Bacteria</taxon>
        <taxon>Bacillati</taxon>
        <taxon>Bacillota</taxon>
        <taxon>Clostridia</taxon>
        <taxon>Eubacteriales</taxon>
        <taxon>Oscillospiraceae</taxon>
        <taxon>Ruminiclostridium</taxon>
    </lineage>
</organism>
<dbReference type="Pfam" id="PF01554">
    <property type="entry name" value="MatE"/>
    <property type="match status" value="1"/>
</dbReference>
<keyword evidence="6" id="KW-1133">Transmembrane helix</keyword>
<dbReference type="EMBL" id="AORV01000045">
    <property type="protein sequence ID" value="EMS70936.1"/>
    <property type="molecule type" value="Genomic_DNA"/>
</dbReference>
<feature type="transmembrane region" description="Helical" evidence="6">
    <location>
        <begin position="91"/>
        <end position="114"/>
    </location>
</feature>
<dbReference type="Proteomes" id="UP000014155">
    <property type="component" value="Unassembled WGS sequence"/>
</dbReference>
<comment type="function">
    <text evidence="1">Multidrug efflux pump.</text>
</comment>